<dbReference type="PANTHER" id="PTHR40448">
    <property type="entry name" value="TWO-COMPONENT SENSOR HISTIDINE KINASE"/>
    <property type="match status" value="1"/>
</dbReference>
<dbReference type="InterPro" id="IPR032834">
    <property type="entry name" value="NatK-like_C"/>
</dbReference>
<dbReference type="SUPFAM" id="SSF55874">
    <property type="entry name" value="ATPase domain of HSP90 chaperone/DNA topoisomerase II/histidine kinase"/>
    <property type="match status" value="1"/>
</dbReference>
<feature type="transmembrane region" description="Helical" evidence="1">
    <location>
        <begin position="186"/>
        <end position="207"/>
    </location>
</feature>
<keyword evidence="1" id="KW-0812">Transmembrane</keyword>
<sequence>MDNFFINGIHIFFNFCLMVSIIFLPPFYICQSLRVYIPRYCWLIYAIIYFISVNINYIFETLIFILYFYCIFRFIFKNDRPTSFFYSSYIVLSYDTIHRFFQSILNRLLNFDEIYTYFFDRFIMIRFIEYTIPLVLLILLFNLINLDFEIVKMKAFKNYVYVGNFIFAFMLLSITIWTLILQSNLSVIKIFGPTVTLAHFLLFLFLAQYMKSQQRIYEVNLEVIRREEENRNLNKFVDKLGDLYEDLRGIRHDFASIISSLEPAIQEKNIDEVSIIYKEVLIKMNRNLQKNEYSAFNLKNIDDLAIRNMLAQSILEAEQYDIQFNCYVSGHISQVNVPMLEMIQILSIMLTNSIESAIISKKPLIEVALYRDKSIVTIVIKNSRNPISLDKRTIWEVGVSSKGEGRGIGLYNLRRLVNRHDNLTLETQIDYDSFTHILKIM</sequence>
<feature type="domain" description="Sensor histidine kinase NatK-like C-terminal" evidence="2">
    <location>
        <begin position="339"/>
        <end position="438"/>
    </location>
</feature>
<protein>
    <recommendedName>
        <fullName evidence="2">Sensor histidine kinase NatK-like C-terminal domain-containing protein</fullName>
    </recommendedName>
</protein>
<accession>A0A3P5YBV2</accession>
<dbReference type="InterPro" id="IPR036890">
    <property type="entry name" value="HATPase_C_sf"/>
</dbReference>
<reference evidence="3 4" key="1">
    <citation type="submission" date="2018-10" db="EMBL/GenBank/DDBJ databases">
        <authorList>
            <consortium name="Molecular Microbiology and Infection Unit (UMMI)"/>
            <person name="Machado M."/>
        </authorList>
    </citation>
    <scope>NUCLEOTIDE SEQUENCE [LARGE SCALE GENOMIC DNA]</scope>
    <source>
        <strain evidence="3">FMV2238.02</strain>
    </source>
</reference>
<keyword evidence="4" id="KW-1185">Reference proteome</keyword>
<feature type="transmembrane region" description="Helical" evidence="1">
    <location>
        <begin position="158"/>
        <end position="180"/>
    </location>
</feature>
<dbReference type="EMBL" id="UXEP01000039">
    <property type="protein sequence ID" value="VDC43454.1"/>
    <property type="molecule type" value="Genomic_DNA"/>
</dbReference>
<gene>
    <name evidence="3" type="ORF">FMV2238Y02_19550</name>
</gene>
<dbReference type="PANTHER" id="PTHR40448:SF1">
    <property type="entry name" value="TWO-COMPONENT SENSOR HISTIDINE KINASE"/>
    <property type="match status" value="1"/>
</dbReference>
<dbReference type="AlphaFoldDB" id="A0A3P5YBV2"/>
<dbReference type="Gene3D" id="3.30.565.10">
    <property type="entry name" value="Histidine kinase-like ATPase, C-terminal domain"/>
    <property type="match status" value="1"/>
</dbReference>
<keyword evidence="1" id="KW-1133">Transmembrane helix</keyword>
<dbReference type="Pfam" id="PF14501">
    <property type="entry name" value="HATPase_c_5"/>
    <property type="match status" value="1"/>
</dbReference>
<evidence type="ECO:0000256" key="1">
    <source>
        <dbReference type="SAM" id="Phobius"/>
    </source>
</evidence>
<feature type="transmembrane region" description="Helical" evidence="1">
    <location>
        <begin position="6"/>
        <end position="28"/>
    </location>
</feature>
<keyword evidence="1" id="KW-0472">Membrane</keyword>
<name>A0A3P5YBV2_STRCB</name>
<dbReference type="GO" id="GO:0042802">
    <property type="term" value="F:identical protein binding"/>
    <property type="evidence" value="ECO:0007669"/>
    <property type="project" value="TreeGrafter"/>
</dbReference>
<feature type="transmembrane region" description="Helical" evidence="1">
    <location>
        <begin position="57"/>
        <end position="76"/>
    </location>
</feature>
<dbReference type="Proteomes" id="UP000280759">
    <property type="component" value="Unassembled WGS sequence"/>
</dbReference>
<evidence type="ECO:0000259" key="2">
    <source>
        <dbReference type="Pfam" id="PF14501"/>
    </source>
</evidence>
<evidence type="ECO:0000313" key="4">
    <source>
        <dbReference type="Proteomes" id="UP000280759"/>
    </source>
</evidence>
<feature type="transmembrane region" description="Helical" evidence="1">
    <location>
        <begin position="121"/>
        <end position="146"/>
    </location>
</feature>
<proteinExistence type="predicted"/>
<evidence type="ECO:0000313" key="3">
    <source>
        <dbReference type="EMBL" id="VDC43454.1"/>
    </source>
</evidence>
<organism evidence="3 4">
    <name type="scientific">Streptococcus canis</name>
    <dbReference type="NCBI Taxonomy" id="1329"/>
    <lineage>
        <taxon>Bacteria</taxon>
        <taxon>Bacillati</taxon>
        <taxon>Bacillota</taxon>
        <taxon>Bacilli</taxon>
        <taxon>Lactobacillales</taxon>
        <taxon>Streptococcaceae</taxon>
        <taxon>Streptococcus</taxon>
    </lineage>
</organism>